<keyword evidence="3" id="KW-0413">Isomerase</keyword>
<comment type="caution">
    <text evidence="3">The sequence shown here is derived from an EMBL/GenBank/DDBJ whole genome shotgun (WGS) entry which is preliminary data.</text>
</comment>
<keyword evidence="1" id="KW-1133">Transmembrane helix</keyword>
<dbReference type="PANTHER" id="PTHR42852:SF13">
    <property type="entry name" value="PROTEIN DIPZ"/>
    <property type="match status" value="1"/>
</dbReference>
<organism evidence="3 4">
    <name type="scientific">Acidovorax soli</name>
    <dbReference type="NCBI Taxonomy" id="592050"/>
    <lineage>
        <taxon>Bacteria</taxon>
        <taxon>Pseudomonadati</taxon>
        <taxon>Pseudomonadota</taxon>
        <taxon>Betaproteobacteria</taxon>
        <taxon>Burkholderiales</taxon>
        <taxon>Comamonadaceae</taxon>
        <taxon>Acidovorax</taxon>
    </lineage>
</organism>
<feature type="transmembrane region" description="Helical" evidence="1">
    <location>
        <begin position="153"/>
        <end position="172"/>
    </location>
</feature>
<dbReference type="PANTHER" id="PTHR42852">
    <property type="entry name" value="THIOL:DISULFIDE INTERCHANGE PROTEIN DSBE"/>
    <property type="match status" value="1"/>
</dbReference>
<feature type="domain" description="Thioredoxin" evidence="2">
    <location>
        <begin position="251"/>
        <end position="402"/>
    </location>
</feature>
<dbReference type="Proteomes" id="UP000575083">
    <property type="component" value="Unassembled WGS sequence"/>
</dbReference>
<feature type="transmembrane region" description="Helical" evidence="1">
    <location>
        <begin position="73"/>
        <end position="95"/>
    </location>
</feature>
<dbReference type="InterPro" id="IPR013766">
    <property type="entry name" value="Thioredoxin_domain"/>
</dbReference>
<evidence type="ECO:0000313" key="4">
    <source>
        <dbReference type="Proteomes" id="UP000575083"/>
    </source>
</evidence>
<protein>
    <submittedName>
        <fullName evidence="3">Cytochrome c biogenesis protein CcdA/thiol-disulfide isomerase/thioredoxin</fullName>
    </submittedName>
</protein>
<dbReference type="GO" id="GO:0016853">
    <property type="term" value="F:isomerase activity"/>
    <property type="evidence" value="ECO:0007669"/>
    <property type="project" value="UniProtKB-KW"/>
</dbReference>
<dbReference type="Gene3D" id="3.40.30.10">
    <property type="entry name" value="Glutaredoxin"/>
    <property type="match status" value="1"/>
</dbReference>
<feature type="transmembrane region" description="Helical" evidence="1">
    <location>
        <begin position="40"/>
        <end position="67"/>
    </location>
</feature>
<dbReference type="EMBL" id="JACHLK010000004">
    <property type="protein sequence ID" value="MBB6559791.1"/>
    <property type="molecule type" value="Genomic_DNA"/>
</dbReference>
<dbReference type="InterPro" id="IPR013740">
    <property type="entry name" value="Redoxin"/>
</dbReference>
<accession>A0A7X0PE04</accession>
<dbReference type="CDD" id="cd03012">
    <property type="entry name" value="TlpA_like_DipZ_like"/>
    <property type="match status" value="1"/>
</dbReference>
<keyword evidence="1" id="KW-0472">Membrane</keyword>
<evidence type="ECO:0000256" key="1">
    <source>
        <dbReference type="SAM" id="Phobius"/>
    </source>
</evidence>
<dbReference type="PROSITE" id="PS51352">
    <property type="entry name" value="THIOREDOXIN_2"/>
    <property type="match status" value="1"/>
</dbReference>
<keyword evidence="1" id="KW-0812">Transmembrane</keyword>
<name>A0A7X0PE04_9BURK</name>
<evidence type="ECO:0000259" key="2">
    <source>
        <dbReference type="PROSITE" id="PS51352"/>
    </source>
</evidence>
<feature type="transmembrane region" description="Helical" evidence="1">
    <location>
        <begin position="6"/>
        <end position="28"/>
    </location>
</feature>
<dbReference type="Pfam" id="PF17991">
    <property type="entry name" value="Thioredoxin_10"/>
    <property type="match status" value="1"/>
</dbReference>
<sequence>MTLYILAFLSGMLTLLSPCILPVLPFVFARQDRPAAQGSLPLLAGLAVAFATVATLGAVAGAWAVHLNQAGRWVALASLAWFALSLLLPGVAGWWSRPLVRAGERLLRVKTQRPWLGSALLGVATGLVWSPCAGPVLGLVLSSAALAGPGVQTSLLLLSYAAGAALALWVALRMGARPLAALKARCLPGVAGRRVAGGVMLVAVCAVALGLDTGVLARLTGPGAAGLEARLLQGAMPGAEAAELPAGRNATPRPSSLPIESTRASLDGGSQWLNAAPQSMAALRGKVVLVNFWTYSCVNCLRTLPYVKAWAQKYADRGLVVVGVHTPEFAFEKDTGNVQRALKDLGIAYPVVQDNDFRIWRSFDNRYWPALYFVDAQGRVRHHQFGEGGHAASERVIEELLREAGAPATATSASAAQPDTRGLGLAADAATLRSPETYLGYEKGSRPRVAGSVVADLPANYSAAPLQTNTWSLAGNWTLAPEFVQVHQPDGRLAVRFEARDANLVLGTATGQPVRFRVTLDGQPPGIHHGTDVDADGNGVADATRLYQLIRQGGAVKPRTVEIQFLDAGARGYAFTFG</sequence>
<reference evidence="3 4" key="1">
    <citation type="submission" date="2020-08" db="EMBL/GenBank/DDBJ databases">
        <title>Functional genomics of gut bacteria from endangered species of beetles.</title>
        <authorList>
            <person name="Carlos-Shanley C."/>
        </authorList>
    </citation>
    <scope>NUCLEOTIDE SEQUENCE [LARGE SCALE GENOMIC DNA]</scope>
    <source>
        <strain evidence="3 4">S00198</strain>
    </source>
</reference>
<keyword evidence="4" id="KW-1185">Reference proteome</keyword>
<feature type="transmembrane region" description="Helical" evidence="1">
    <location>
        <begin position="115"/>
        <end position="141"/>
    </location>
</feature>
<dbReference type="GO" id="GO:0016491">
    <property type="term" value="F:oxidoreductase activity"/>
    <property type="evidence" value="ECO:0007669"/>
    <property type="project" value="InterPro"/>
</dbReference>
<dbReference type="Gene3D" id="2.60.120.260">
    <property type="entry name" value="Galactose-binding domain-like"/>
    <property type="match status" value="1"/>
</dbReference>
<proteinExistence type="predicted"/>
<dbReference type="InterPro" id="IPR041017">
    <property type="entry name" value="Thioredoxin_10"/>
</dbReference>
<dbReference type="SUPFAM" id="SSF52833">
    <property type="entry name" value="Thioredoxin-like"/>
    <property type="match status" value="1"/>
</dbReference>
<dbReference type="RefSeq" id="WP_184857209.1">
    <property type="nucleotide sequence ID" value="NZ_JACHLK010000004.1"/>
</dbReference>
<evidence type="ECO:0000313" key="3">
    <source>
        <dbReference type="EMBL" id="MBB6559791.1"/>
    </source>
</evidence>
<feature type="transmembrane region" description="Helical" evidence="1">
    <location>
        <begin position="193"/>
        <end position="211"/>
    </location>
</feature>
<dbReference type="Pfam" id="PF08534">
    <property type="entry name" value="Redoxin"/>
    <property type="match status" value="1"/>
</dbReference>
<dbReference type="InterPro" id="IPR050553">
    <property type="entry name" value="Thioredoxin_ResA/DsbE_sf"/>
</dbReference>
<dbReference type="InterPro" id="IPR036249">
    <property type="entry name" value="Thioredoxin-like_sf"/>
</dbReference>
<dbReference type="AlphaFoldDB" id="A0A7X0PE04"/>
<gene>
    <name evidence="3" type="ORF">HNP48_002463</name>
</gene>